<organism evidence="2 3">
    <name type="scientific">Talaromyces proteolyticus</name>
    <dbReference type="NCBI Taxonomy" id="1131652"/>
    <lineage>
        <taxon>Eukaryota</taxon>
        <taxon>Fungi</taxon>
        <taxon>Dikarya</taxon>
        <taxon>Ascomycota</taxon>
        <taxon>Pezizomycotina</taxon>
        <taxon>Eurotiomycetes</taxon>
        <taxon>Eurotiomycetidae</taxon>
        <taxon>Eurotiales</taxon>
        <taxon>Trichocomaceae</taxon>
        <taxon>Talaromyces</taxon>
        <taxon>Talaromyces sect. Bacilispori</taxon>
    </lineage>
</organism>
<keyword evidence="1" id="KW-0472">Membrane</keyword>
<proteinExistence type="predicted"/>
<evidence type="ECO:0000313" key="3">
    <source>
        <dbReference type="Proteomes" id="UP001201262"/>
    </source>
</evidence>
<keyword evidence="1" id="KW-0812">Transmembrane</keyword>
<sequence length="607" mass="70136">MAPLIRIPSPIQPAQRSPHRNLPKGTVHFAASVRKLINIKVLLYVFLGLAAIFSTVLLFWKFGSFLRQFTRGRVFQNGKSFKTRYIKTWYGWVPQDRYNARQRAWKRVLGKPWRWLSWTDSSDDYSWVWWDPSCSGMEKHLHGHGHRRWLYRYLWGGDNADMKTKVKSTTARMDDDRALVRARQPACSSRGDNVDRSQRLKSVNQSTIVAYETTDFMIPLNPLTYFTFPLQSRPRESSPLANYQRLCLDNSESFPCYHPSYIQKQHFPKASPHRVTALHARRSLKIQRHINSTQHINRRAKNLREWAVRMQMGSLQDMISHYSGLDGRPCSPLSDLFNRSSDLQSIFSQHSSGLVVIDTVENPLSGQTRPAGLQMTTFSVLKGNKKSRSLHRRQSFNVASKSKRRKVSSSFVRTTSPTLTCMNNLLDDEVRFIDGLDRSLEWLLGECQPGRRGFSLPTLPNNWINKQARIVYATPCCASAEFMRLHGYSQKTDGFSDERKSAVLLHRVADTPHIDSWRAHINKQRRKNAIQDVKTIEHWESSAEEPPDNVLDPSSWILRRPPQGFAMSTKQKNSYYDVGGGRWEKFADWQVIDQREPNIGTRALNEG</sequence>
<keyword evidence="1" id="KW-1133">Transmembrane helix</keyword>
<evidence type="ECO:0000256" key="1">
    <source>
        <dbReference type="SAM" id="Phobius"/>
    </source>
</evidence>
<dbReference type="Proteomes" id="UP001201262">
    <property type="component" value="Unassembled WGS sequence"/>
</dbReference>
<reference evidence="2" key="1">
    <citation type="submission" date="2021-12" db="EMBL/GenBank/DDBJ databases">
        <title>Convergent genome expansion in fungi linked to evolution of root-endophyte symbiosis.</title>
        <authorList>
            <consortium name="DOE Joint Genome Institute"/>
            <person name="Ke Y.-H."/>
            <person name="Bonito G."/>
            <person name="Liao H.-L."/>
            <person name="Looney B."/>
            <person name="Rojas-Flechas A."/>
            <person name="Nash J."/>
            <person name="Hameed K."/>
            <person name="Schadt C."/>
            <person name="Martin F."/>
            <person name="Crous P.W."/>
            <person name="Miettinen O."/>
            <person name="Magnuson J.K."/>
            <person name="Labbe J."/>
            <person name="Jacobson D."/>
            <person name="Doktycz M.J."/>
            <person name="Veneault-Fourrey C."/>
            <person name="Kuo A."/>
            <person name="Mondo S."/>
            <person name="Calhoun S."/>
            <person name="Riley R."/>
            <person name="Ohm R."/>
            <person name="LaButti K."/>
            <person name="Andreopoulos B."/>
            <person name="Pangilinan J."/>
            <person name="Nolan M."/>
            <person name="Tritt A."/>
            <person name="Clum A."/>
            <person name="Lipzen A."/>
            <person name="Daum C."/>
            <person name="Barry K."/>
            <person name="Grigoriev I.V."/>
            <person name="Vilgalys R."/>
        </authorList>
    </citation>
    <scope>NUCLEOTIDE SEQUENCE</scope>
    <source>
        <strain evidence="2">PMI_201</strain>
    </source>
</reference>
<comment type="caution">
    <text evidence="2">The sequence shown here is derived from an EMBL/GenBank/DDBJ whole genome shotgun (WGS) entry which is preliminary data.</text>
</comment>
<protein>
    <submittedName>
        <fullName evidence="2">Uncharacterized protein</fullName>
    </submittedName>
</protein>
<evidence type="ECO:0000313" key="2">
    <source>
        <dbReference type="EMBL" id="KAH8690143.1"/>
    </source>
</evidence>
<keyword evidence="3" id="KW-1185">Reference proteome</keyword>
<feature type="transmembrane region" description="Helical" evidence="1">
    <location>
        <begin position="41"/>
        <end position="60"/>
    </location>
</feature>
<dbReference type="EMBL" id="JAJTJA010000014">
    <property type="protein sequence ID" value="KAH8690143.1"/>
    <property type="molecule type" value="Genomic_DNA"/>
</dbReference>
<name>A0AAD4KFU0_9EURO</name>
<gene>
    <name evidence="2" type="ORF">BGW36DRAFT_411975</name>
</gene>
<accession>A0AAD4KFU0</accession>
<dbReference type="AlphaFoldDB" id="A0AAD4KFU0"/>
<dbReference type="RefSeq" id="XP_046066426.1">
    <property type="nucleotide sequence ID" value="XM_046219193.1"/>
</dbReference>
<dbReference type="GeneID" id="70249480"/>